<protein>
    <submittedName>
        <fullName evidence="2">Uncharacterized protein</fullName>
    </submittedName>
</protein>
<dbReference type="EMBL" id="AP005620">
    <property type="protein sequence ID" value="BAD16314.1"/>
    <property type="molecule type" value="Genomic_DNA"/>
</dbReference>
<reference evidence="2" key="2">
    <citation type="submission" date="2002-08" db="EMBL/GenBank/DDBJ databases">
        <title>Oryza sativa nipponbare(GA3) genomic DNA, chromosome 8, PAC clone:P0680F05.</title>
        <authorList>
            <person name="Sasaki T."/>
            <person name="Matsumoto T."/>
            <person name="Katayose Y."/>
        </authorList>
    </citation>
    <scope>NUCLEOTIDE SEQUENCE</scope>
</reference>
<proteinExistence type="predicted"/>
<reference evidence="3" key="3">
    <citation type="journal article" date="2005" name="Nature">
        <title>The map-based sequence of the rice genome.</title>
        <authorList>
            <consortium name="International rice genome sequencing project (IRGSP)"/>
            <person name="Matsumoto T."/>
            <person name="Wu J."/>
            <person name="Kanamori H."/>
            <person name="Katayose Y."/>
            <person name="Fujisawa M."/>
            <person name="Namiki N."/>
            <person name="Mizuno H."/>
            <person name="Yamamoto K."/>
            <person name="Antonio B.A."/>
            <person name="Baba T."/>
            <person name="Sakata K."/>
            <person name="Nagamura Y."/>
            <person name="Aoki H."/>
            <person name="Arikawa K."/>
            <person name="Arita K."/>
            <person name="Bito T."/>
            <person name="Chiden Y."/>
            <person name="Fujitsuka N."/>
            <person name="Fukunaka R."/>
            <person name="Hamada M."/>
            <person name="Harada C."/>
            <person name="Hayashi A."/>
            <person name="Hijishita S."/>
            <person name="Honda M."/>
            <person name="Hosokawa S."/>
            <person name="Ichikawa Y."/>
            <person name="Idonuma A."/>
            <person name="Iijima M."/>
            <person name="Ikeda M."/>
            <person name="Ikeno M."/>
            <person name="Ito K."/>
            <person name="Ito S."/>
            <person name="Ito T."/>
            <person name="Ito Y."/>
            <person name="Ito Y."/>
            <person name="Iwabuchi A."/>
            <person name="Kamiya K."/>
            <person name="Karasawa W."/>
            <person name="Kurita K."/>
            <person name="Katagiri S."/>
            <person name="Kikuta A."/>
            <person name="Kobayashi H."/>
            <person name="Kobayashi N."/>
            <person name="Machita K."/>
            <person name="Maehara T."/>
            <person name="Masukawa M."/>
            <person name="Mizubayashi T."/>
            <person name="Mukai Y."/>
            <person name="Nagasaki H."/>
            <person name="Nagata Y."/>
            <person name="Naito S."/>
            <person name="Nakashima M."/>
            <person name="Nakama Y."/>
            <person name="Nakamichi Y."/>
            <person name="Nakamura M."/>
            <person name="Meguro A."/>
            <person name="Negishi M."/>
            <person name="Ohta I."/>
            <person name="Ohta T."/>
            <person name="Okamoto M."/>
            <person name="Ono N."/>
            <person name="Saji S."/>
            <person name="Sakaguchi M."/>
            <person name="Sakai K."/>
            <person name="Shibata M."/>
            <person name="Shimokawa T."/>
            <person name="Song J."/>
            <person name="Takazaki Y."/>
            <person name="Terasawa K."/>
            <person name="Tsugane M."/>
            <person name="Tsuji K."/>
            <person name="Ueda S."/>
            <person name="Waki K."/>
            <person name="Yamagata H."/>
            <person name="Yamamoto M."/>
            <person name="Yamamoto S."/>
            <person name="Yamane H."/>
            <person name="Yoshiki S."/>
            <person name="Yoshihara R."/>
            <person name="Yukawa K."/>
            <person name="Zhong H."/>
            <person name="Yano M."/>
            <person name="Yuan Q."/>
            <person name="Ouyang S."/>
            <person name="Liu J."/>
            <person name="Jones K.M."/>
            <person name="Gansberger K."/>
            <person name="Moffat K."/>
            <person name="Hill J."/>
            <person name="Bera J."/>
            <person name="Fadrosh D."/>
            <person name="Jin S."/>
            <person name="Johri S."/>
            <person name="Kim M."/>
            <person name="Overton L."/>
            <person name="Reardon M."/>
            <person name="Tsitrin T."/>
            <person name="Vuong H."/>
            <person name="Weaver B."/>
            <person name="Ciecko A."/>
            <person name="Tallon L."/>
            <person name="Jackson J."/>
            <person name="Pai G."/>
            <person name="Aken S.V."/>
            <person name="Utterback T."/>
            <person name="Reidmuller S."/>
            <person name="Feldblyum T."/>
            <person name="Hsiao J."/>
            <person name="Zismann V."/>
            <person name="Iobst S."/>
            <person name="de Vazeille A.R."/>
            <person name="Buell C.R."/>
            <person name="Ying K."/>
            <person name="Li Y."/>
            <person name="Lu T."/>
            <person name="Huang Y."/>
            <person name="Zhao Q."/>
            <person name="Feng Q."/>
            <person name="Zhang L."/>
            <person name="Zhu J."/>
            <person name="Weng Q."/>
            <person name="Mu J."/>
            <person name="Lu Y."/>
            <person name="Fan D."/>
            <person name="Liu Y."/>
            <person name="Guan J."/>
            <person name="Zhang Y."/>
            <person name="Yu S."/>
            <person name="Liu X."/>
            <person name="Zhang Y."/>
            <person name="Hong G."/>
            <person name="Han B."/>
            <person name="Choisne N."/>
            <person name="Demange N."/>
            <person name="Orjeda G."/>
            <person name="Samain S."/>
            <person name="Cattolico L."/>
            <person name="Pelletier E."/>
            <person name="Couloux A."/>
            <person name="Segurens B."/>
            <person name="Wincker P."/>
            <person name="D'Hont A."/>
            <person name="Scarpelli C."/>
            <person name="Weissenbach J."/>
            <person name="Salanoubat M."/>
            <person name="Quetier F."/>
            <person name="Yu Y."/>
            <person name="Kim H.R."/>
            <person name="Rambo T."/>
            <person name="Currie J."/>
            <person name="Collura K."/>
            <person name="Luo M."/>
            <person name="Yang T."/>
            <person name="Ammiraju J.S.S."/>
            <person name="Engler F."/>
            <person name="Soderlund C."/>
            <person name="Wing R.A."/>
            <person name="Palmer L.E."/>
            <person name="de la Bastide M."/>
            <person name="Spiegel L."/>
            <person name="Nascimento L."/>
            <person name="Zutavern T."/>
            <person name="O'Shaughnessy A."/>
            <person name="Dike S."/>
            <person name="Dedhia N."/>
            <person name="Preston R."/>
            <person name="Balija V."/>
            <person name="McCombie W.R."/>
            <person name="Chow T."/>
            <person name="Chen H."/>
            <person name="Chung M."/>
            <person name="Chen C."/>
            <person name="Shaw J."/>
            <person name="Wu H."/>
            <person name="Hsiao K."/>
            <person name="Chao Y."/>
            <person name="Chu M."/>
            <person name="Cheng C."/>
            <person name="Hour A."/>
            <person name="Lee P."/>
            <person name="Lin S."/>
            <person name="Lin Y."/>
            <person name="Liou J."/>
            <person name="Liu S."/>
            <person name="Hsing Y."/>
            <person name="Raghuvanshi S."/>
            <person name="Mohanty A."/>
            <person name="Bharti A.K."/>
            <person name="Gaur A."/>
            <person name="Gupta V."/>
            <person name="Kumar D."/>
            <person name="Ravi V."/>
            <person name="Vij S."/>
            <person name="Kapur A."/>
            <person name="Khurana P."/>
            <person name="Khurana P."/>
            <person name="Khurana J.P."/>
            <person name="Tyagi A.K."/>
            <person name="Gaikwad K."/>
            <person name="Singh A."/>
            <person name="Dalal V."/>
            <person name="Srivastava S."/>
            <person name="Dixit A."/>
            <person name="Pal A.K."/>
            <person name="Ghazi I.A."/>
            <person name="Yadav M."/>
            <person name="Pandit A."/>
            <person name="Bhargava A."/>
            <person name="Sureshbabu K."/>
            <person name="Batra K."/>
            <person name="Sharma T.R."/>
            <person name="Mohapatra T."/>
            <person name="Singh N.K."/>
            <person name="Messing J."/>
            <person name="Nelson A.B."/>
            <person name="Fuks G."/>
            <person name="Kavchok S."/>
            <person name="Keizer G."/>
            <person name="Linton E."/>
            <person name="Llaca V."/>
            <person name="Song R."/>
            <person name="Tanyolac B."/>
            <person name="Young S."/>
            <person name="Ho-Il K."/>
            <person name="Hahn J.H."/>
            <person name="Sangsakoo G."/>
            <person name="Vanavichit A."/>
            <person name="de Mattos Luiz.A.T."/>
            <person name="Zimmer P.D."/>
            <person name="Malone G."/>
            <person name="Dellagostin O."/>
            <person name="de Oliveira A.C."/>
            <person name="Bevan M."/>
            <person name="Bancroft I."/>
            <person name="Minx P."/>
            <person name="Cordum H."/>
            <person name="Wilson R."/>
            <person name="Cheng Z."/>
            <person name="Jin W."/>
            <person name="Jiang J."/>
            <person name="Leong S.A."/>
            <person name="Iwama H."/>
            <person name="Gojobori T."/>
            <person name="Itoh T."/>
            <person name="Niimura Y."/>
            <person name="Fujii Y."/>
            <person name="Habara T."/>
            <person name="Sakai H."/>
            <person name="Sato Y."/>
            <person name="Wilson G."/>
            <person name="Kumar K."/>
            <person name="McCouch S."/>
            <person name="Juretic N."/>
            <person name="Hoen D."/>
            <person name="Wright S."/>
            <person name="Bruskiewich R."/>
            <person name="Bureau T."/>
            <person name="Miyao A."/>
            <person name="Hirochika H."/>
            <person name="Nishikawa T."/>
            <person name="Kadowaki K."/>
            <person name="Sugiura M."/>
            <person name="Burr B."/>
            <person name="Sasaki T."/>
        </authorList>
    </citation>
    <scope>NUCLEOTIDE SEQUENCE [LARGE SCALE GENOMIC DNA]</scope>
    <source>
        <strain evidence="3">cv. Nipponbare</strain>
    </source>
</reference>
<dbReference type="AlphaFoldDB" id="Q6YYB4"/>
<organism evidence="2 3">
    <name type="scientific">Oryza sativa subsp. japonica</name>
    <name type="common">Rice</name>
    <dbReference type="NCBI Taxonomy" id="39947"/>
    <lineage>
        <taxon>Eukaryota</taxon>
        <taxon>Viridiplantae</taxon>
        <taxon>Streptophyta</taxon>
        <taxon>Embryophyta</taxon>
        <taxon>Tracheophyta</taxon>
        <taxon>Spermatophyta</taxon>
        <taxon>Magnoliopsida</taxon>
        <taxon>Liliopsida</taxon>
        <taxon>Poales</taxon>
        <taxon>Poaceae</taxon>
        <taxon>BOP clade</taxon>
        <taxon>Oryzoideae</taxon>
        <taxon>Oryzeae</taxon>
        <taxon>Oryzinae</taxon>
        <taxon>Oryza</taxon>
        <taxon>Oryza sativa</taxon>
    </lineage>
</organism>
<dbReference type="EMBL" id="AP003896">
    <property type="protein sequence ID" value="BAD03066.1"/>
    <property type="molecule type" value="Genomic_DNA"/>
</dbReference>
<dbReference type="Proteomes" id="UP000000763">
    <property type="component" value="Chromosome 8"/>
</dbReference>
<accession>Q6YYB4</accession>
<evidence type="ECO:0000313" key="3">
    <source>
        <dbReference type="Proteomes" id="UP000000763"/>
    </source>
</evidence>
<evidence type="ECO:0000313" key="1">
    <source>
        <dbReference type="EMBL" id="BAD03066.1"/>
    </source>
</evidence>
<evidence type="ECO:0000313" key="2">
    <source>
        <dbReference type="EMBL" id="BAD16314.1"/>
    </source>
</evidence>
<reference evidence="1" key="1">
    <citation type="submission" date="2001-07" db="EMBL/GenBank/DDBJ databases">
        <title>Oryza sativa nipponbare(GA3) genomic DNA, chromosome 8, BAC clone:OJ1613_G04.</title>
        <authorList>
            <person name="Sasaki T."/>
            <person name="Matsumoto T."/>
            <person name="Yamamoto K."/>
        </authorList>
    </citation>
    <scope>NUCLEOTIDE SEQUENCE</scope>
</reference>
<gene>
    <name evidence="1" type="ORF">OJ1613_G04.11</name>
    <name evidence="2" type="ORF">P0680F05.50</name>
</gene>
<reference evidence="3" key="4">
    <citation type="journal article" date="2008" name="Nucleic Acids Res.">
        <title>The rice annotation project database (RAP-DB): 2008 update.</title>
        <authorList>
            <consortium name="The rice annotation project (RAP)"/>
        </authorList>
    </citation>
    <scope>GENOME REANNOTATION</scope>
    <source>
        <strain evidence="3">cv. Nipponbare</strain>
    </source>
</reference>
<name>Q6YYB4_ORYSJ</name>
<sequence>MARGGASRLDWAFTAGSGCRPRALANGSKRPITGEVAVGTANSDRREAAGMAWSGASGRWRQEGGRGHGVARLRLWRLVRTTDDDGDGAFVVLVSNGSREVPHDLLANRW</sequence>